<name>A0ABR4A2U5_9LECA</name>
<dbReference type="Proteomes" id="UP001590950">
    <property type="component" value="Unassembled WGS sequence"/>
</dbReference>
<keyword evidence="2" id="KW-1185">Reference proteome</keyword>
<evidence type="ECO:0000313" key="1">
    <source>
        <dbReference type="EMBL" id="KAL2038702.1"/>
    </source>
</evidence>
<accession>A0ABR4A2U5</accession>
<organism evidence="1 2">
    <name type="scientific">Stereocaulon virgatum</name>
    <dbReference type="NCBI Taxonomy" id="373712"/>
    <lineage>
        <taxon>Eukaryota</taxon>
        <taxon>Fungi</taxon>
        <taxon>Dikarya</taxon>
        <taxon>Ascomycota</taxon>
        <taxon>Pezizomycotina</taxon>
        <taxon>Lecanoromycetes</taxon>
        <taxon>OSLEUM clade</taxon>
        <taxon>Lecanoromycetidae</taxon>
        <taxon>Lecanorales</taxon>
        <taxon>Lecanorineae</taxon>
        <taxon>Stereocaulaceae</taxon>
        <taxon>Stereocaulon</taxon>
    </lineage>
</organism>
<evidence type="ECO:0008006" key="3">
    <source>
        <dbReference type="Google" id="ProtNLM"/>
    </source>
</evidence>
<sequence length="200" mass="21709">MSLPLKPITQGALDAYAAACAQIPSTLRHAFILIGGAAIAAHGAPRDTEDVDVAVSAQALEPLVLAATIGRGGFRRYLDGTMTWDNGHFLVTIECLLLEGPFVPWIPEVVGFREGFKATLPELVRLRALTLVDRGERKDKGDLKLLLKLCASKSERLPDVDHEELGVLLEAMAGLGEVSEGYFMDIINISTLHRYGIYIV</sequence>
<proteinExistence type="predicted"/>
<dbReference type="Gene3D" id="3.30.460.40">
    <property type="match status" value="1"/>
</dbReference>
<gene>
    <name evidence="1" type="ORF">N7G274_008460</name>
</gene>
<evidence type="ECO:0000313" key="2">
    <source>
        <dbReference type="Proteomes" id="UP001590950"/>
    </source>
</evidence>
<comment type="caution">
    <text evidence="1">The sequence shown here is derived from an EMBL/GenBank/DDBJ whole genome shotgun (WGS) entry which is preliminary data.</text>
</comment>
<dbReference type="EMBL" id="JBEFKJ010000030">
    <property type="protein sequence ID" value="KAL2038702.1"/>
    <property type="molecule type" value="Genomic_DNA"/>
</dbReference>
<protein>
    <recommendedName>
        <fullName evidence="3">Nucleotidyltransferase</fullName>
    </recommendedName>
</protein>
<reference evidence="1 2" key="1">
    <citation type="submission" date="2024-09" db="EMBL/GenBank/DDBJ databases">
        <title>Rethinking Asexuality: The Enigmatic Case of Functional Sexual Genes in Lepraria (Stereocaulaceae).</title>
        <authorList>
            <person name="Doellman M."/>
            <person name="Sun Y."/>
            <person name="Barcenas-Pena A."/>
            <person name="Lumbsch H.T."/>
            <person name="Grewe F."/>
        </authorList>
    </citation>
    <scope>NUCLEOTIDE SEQUENCE [LARGE SCALE GENOMIC DNA]</scope>
    <source>
        <strain evidence="1 2">Mercado 3170</strain>
    </source>
</reference>